<accession>A0A1R3TI78</accession>
<protein>
    <recommendedName>
        <fullName evidence="3">DUF1344 domain-containing protein</fullName>
    </recommendedName>
</protein>
<evidence type="ECO:0000313" key="1">
    <source>
        <dbReference type="EMBL" id="SCX17764.1"/>
    </source>
</evidence>
<sequence length="116" mass="12749">MSWLRANSATFGRQILSHMKFFSTLKKAIAMRLMIAALLATAGLFAPFNAFAQSVDVESTISKVDVKGLSITLADGKNYKVPEEFNFDGLQAGVKVVVFYTEVDGKRVVDDLEVIQ</sequence>
<dbReference type="Proteomes" id="UP000187891">
    <property type="component" value="Unassembled WGS sequence"/>
</dbReference>
<organism evidence="1 2">
    <name type="scientific">Agrobacterium rosae</name>
    <dbReference type="NCBI Taxonomy" id="1972867"/>
    <lineage>
        <taxon>Bacteria</taxon>
        <taxon>Pseudomonadati</taxon>
        <taxon>Pseudomonadota</taxon>
        <taxon>Alphaproteobacteria</taxon>
        <taxon>Hyphomicrobiales</taxon>
        <taxon>Rhizobiaceae</taxon>
        <taxon>Rhizobium/Agrobacterium group</taxon>
        <taxon>Agrobacterium</taxon>
    </lineage>
</organism>
<evidence type="ECO:0008006" key="3">
    <source>
        <dbReference type="Google" id="ProtNLM"/>
    </source>
</evidence>
<reference evidence="2" key="1">
    <citation type="submission" date="2016-10" db="EMBL/GenBank/DDBJ databases">
        <authorList>
            <person name="Wibberg D."/>
        </authorList>
    </citation>
    <scope>NUCLEOTIDE SEQUENCE [LARGE SCALE GENOMIC DNA]</scope>
</reference>
<name>A0A1R3TI78_9HYPH</name>
<dbReference type="AlphaFoldDB" id="A0A1R3TI78"/>
<dbReference type="InterPro" id="IPR009780">
    <property type="entry name" value="DUF1344"/>
</dbReference>
<dbReference type="Pfam" id="PF07076">
    <property type="entry name" value="DUF1344"/>
    <property type="match status" value="1"/>
</dbReference>
<proteinExistence type="predicted"/>
<evidence type="ECO:0000313" key="2">
    <source>
        <dbReference type="Proteomes" id="UP000187891"/>
    </source>
</evidence>
<dbReference type="STRING" id="1907666.DSM25559_1631"/>
<dbReference type="EMBL" id="FMUE01000003">
    <property type="protein sequence ID" value="SCX17764.1"/>
    <property type="molecule type" value="Genomic_DNA"/>
</dbReference>
<gene>
    <name evidence="1" type="ORF">DSM25559_1631</name>
</gene>